<feature type="domain" description="SD-repeat containing protein B" evidence="6">
    <location>
        <begin position="1730"/>
        <end position="1839"/>
    </location>
</feature>
<feature type="domain" description="SD-repeat containing protein B" evidence="6">
    <location>
        <begin position="1019"/>
        <end position="1131"/>
    </location>
</feature>
<feature type="domain" description="SD-repeat containing protein B" evidence="6">
    <location>
        <begin position="2006"/>
        <end position="2112"/>
    </location>
</feature>
<dbReference type="SUPFAM" id="SSF117074">
    <property type="entry name" value="Hypothetical protein PA1324"/>
    <property type="match status" value="9"/>
</dbReference>
<feature type="compositionally biased region" description="Pro residues" evidence="4">
    <location>
        <begin position="2266"/>
        <end position="2344"/>
    </location>
</feature>
<feature type="domain" description="SD-repeat containing protein B" evidence="6">
    <location>
        <begin position="1156"/>
        <end position="1263"/>
    </location>
</feature>
<organism evidence="8 9">
    <name type="scientific">Microbacterium nanhaiense</name>
    <dbReference type="NCBI Taxonomy" id="1301026"/>
    <lineage>
        <taxon>Bacteria</taxon>
        <taxon>Bacillati</taxon>
        <taxon>Actinomycetota</taxon>
        <taxon>Actinomycetes</taxon>
        <taxon>Micrococcales</taxon>
        <taxon>Microbacteriaceae</taxon>
        <taxon>Microbacterium</taxon>
    </lineage>
</organism>
<feature type="domain" description="SD-repeat containing protein B" evidence="6">
    <location>
        <begin position="1433"/>
        <end position="1538"/>
    </location>
</feature>
<feature type="region of interest" description="Disordered" evidence="4">
    <location>
        <begin position="381"/>
        <end position="409"/>
    </location>
</feature>
<dbReference type="InterPro" id="IPR033764">
    <property type="entry name" value="Sdr_B"/>
</dbReference>
<name>A0ABQ2N150_9MICO</name>
<evidence type="ECO:0000256" key="4">
    <source>
        <dbReference type="SAM" id="MobiDB-lite"/>
    </source>
</evidence>
<evidence type="ECO:0000259" key="6">
    <source>
        <dbReference type="Pfam" id="PF17210"/>
    </source>
</evidence>
<dbReference type="Pfam" id="PF17210">
    <property type="entry name" value="SdrD_B"/>
    <property type="match status" value="9"/>
</dbReference>
<evidence type="ECO:0008006" key="10">
    <source>
        <dbReference type="Google" id="ProtNLM"/>
    </source>
</evidence>
<feature type="transmembrane region" description="Helical" evidence="5">
    <location>
        <begin position="2358"/>
        <end position="2379"/>
    </location>
</feature>
<proteinExistence type="predicted"/>
<evidence type="ECO:0000256" key="1">
    <source>
        <dbReference type="ARBA" id="ARBA00004613"/>
    </source>
</evidence>
<dbReference type="EMBL" id="BMMQ01000006">
    <property type="protein sequence ID" value="GGO64695.1"/>
    <property type="molecule type" value="Genomic_DNA"/>
</dbReference>
<dbReference type="Pfam" id="PF17802">
    <property type="entry name" value="SpaA"/>
    <property type="match status" value="1"/>
</dbReference>
<keyword evidence="2" id="KW-0964">Secreted</keyword>
<keyword evidence="5" id="KW-0472">Membrane</keyword>
<dbReference type="PANTHER" id="PTHR23303:SF15">
    <property type="entry name" value="COLOSSIN-A"/>
    <property type="match status" value="1"/>
</dbReference>
<comment type="caution">
    <text evidence="8">The sequence shown here is derived from an EMBL/GenBank/DDBJ whole genome shotgun (WGS) entry which is preliminary data.</text>
</comment>
<dbReference type="Proteomes" id="UP000638043">
    <property type="component" value="Unassembled WGS sequence"/>
</dbReference>
<feature type="domain" description="SD-repeat containing protein B" evidence="6">
    <location>
        <begin position="2140"/>
        <end position="2259"/>
    </location>
</feature>
<dbReference type="InterPro" id="IPR051417">
    <property type="entry name" value="SDr/BOS_complex"/>
</dbReference>
<reference evidence="9" key="1">
    <citation type="journal article" date="2019" name="Int. J. Syst. Evol. Microbiol.">
        <title>The Global Catalogue of Microorganisms (GCM) 10K type strain sequencing project: providing services to taxonomists for standard genome sequencing and annotation.</title>
        <authorList>
            <consortium name="The Broad Institute Genomics Platform"/>
            <consortium name="The Broad Institute Genome Sequencing Center for Infectious Disease"/>
            <person name="Wu L."/>
            <person name="Ma J."/>
        </authorList>
    </citation>
    <scope>NUCLEOTIDE SEQUENCE [LARGE SCALE GENOMIC DNA]</scope>
    <source>
        <strain evidence="9">CGMCC 4.7181</strain>
    </source>
</reference>
<evidence type="ECO:0000259" key="7">
    <source>
        <dbReference type="Pfam" id="PF17802"/>
    </source>
</evidence>
<dbReference type="PANTHER" id="PTHR23303">
    <property type="entry name" value="CARBOXYPEPTIDASE REGULATORY REGION-CONTAINING"/>
    <property type="match status" value="1"/>
</dbReference>
<dbReference type="RefSeq" id="WP_188701513.1">
    <property type="nucleotide sequence ID" value="NZ_BMMQ01000006.1"/>
</dbReference>
<feature type="domain" description="SpaA-like prealbumin fold" evidence="7">
    <location>
        <begin position="969"/>
        <end position="1013"/>
    </location>
</feature>
<evidence type="ECO:0000256" key="3">
    <source>
        <dbReference type="ARBA" id="ARBA00022729"/>
    </source>
</evidence>
<keyword evidence="5" id="KW-1133">Transmembrane helix</keyword>
<accession>A0ABQ2N150</accession>
<keyword evidence="5" id="KW-0812">Transmembrane</keyword>
<feature type="domain" description="SD-repeat containing protein B" evidence="6">
    <location>
        <begin position="1292"/>
        <end position="1406"/>
    </location>
</feature>
<feature type="domain" description="SD-repeat containing protein B" evidence="6">
    <location>
        <begin position="1866"/>
        <end position="1969"/>
    </location>
</feature>
<evidence type="ECO:0000313" key="9">
    <source>
        <dbReference type="Proteomes" id="UP000638043"/>
    </source>
</evidence>
<comment type="subcellular location">
    <subcellularLocation>
        <location evidence="1">Secreted</location>
    </subcellularLocation>
</comment>
<feature type="domain" description="SD-repeat containing protein B" evidence="6">
    <location>
        <begin position="1580"/>
        <end position="1684"/>
    </location>
</feature>
<evidence type="ECO:0000256" key="5">
    <source>
        <dbReference type="SAM" id="Phobius"/>
    </source>
</evidence>
<gene>
    <name evidence="8" type="ORF">GCM10010910_20150</name>
</gene>
<keyword evidence="3" id="KW-0732">Signal</keyword>
<keyword evidence="9" id="KW-1185">Reference proteome</keyword>
<evidence type="ECO:0000313" key="8">
    <source>
        <dbReference type="EMBL" id="GGO64695.1"/>
    </source>
</evidence>
<protein>
    <recommendedName>
        <fullName evidence="10">Alpha-amylase</fullName>
    </recommendedName>
</protein>
<dbReference type="InterPro" id="IPR041033">
    <property type="entry name" value="SpaA_PFL_dom_1"/>
</dbReference>
<feature type="region of interest" description="Disordered" evidence="4">
    <location>
        <begin position="1234"/>
        <end position="1254"/>
    </location>
</feature>
<feature type="region of interest" description="Disordered" evidence="4">
    <location>
        <begin position="2221"/>
        <end position="2359"/>
    </location>
</feature>
<evidence type="ECO:0000256" key="2">
    <source>
        <dbReference type="ARBA" id="ARBA00022525"/>
    </source>
</evidence>
<dbReference type="InterPro" id="IPR013783">
    <property type="entry name" value="Ig-like_fold"/>
</dbReference>
<dbReference type="Gene3D" id="2.60.40.10">
    <property type="entry name" value="Immunoglobulins"/>
    <property type="match status" value="10"/>
</dbReference>
<sequence length="2386" mass="255685">MHHQVSEDAALQRRGVRWSFRTALAAALAFAVAVLGLVVPSAAVAAPIITEDVDAGLTLTVDYGNEALGDDTIVTPGTQYSVKLQYETNLQKNGSTVVVGVPEGVVFPSGVPAGNGALKDVVFDEATRELRLTFQDDVESGSYNAQGVIDFRFTLSKPESGTTRETITWTLPNIQLDTELVVKDPEDWDPKPGNFGNALNKGIATPGFDGALKYDAATETITVDPKVTQPGALRYSLTVNVADASTFDLSDVIDERLVYDADSFYATIKTWNEFSSETADFPLPAVNISDNSFTLPGISVDQAAQIVITYTAHVDPEQLDAIAQLLKDGGKDNGRVNSLDEVSSESGGEIWALFGNDASTTAGTSARADGKLALRIDAEPQPKPGFGKKLDSPQQTILNPEGTVDDEGKPVLTALPLTTEYTITADLRAFQDNGTWLPKWNLTQDVVMRDQLPKGVVWGASVLEANAELTGLASAPAEPLTEESFAANTDAGDYWIDAANRTLWINLGQDTSKNWSFTVASVIEDASAFDDFCTWNKNDPQVATSYCLQNTANFFYWDGRGEDGSAKHTQNRPSQNRDLFVVQNAGTEIDDDKAFDKKAGTFGRMTIGEVNWIPFTFEIGKGALVDLAQSQIIDMVNHDTFDIADDTLDAIGATISARYAGVELNGDDFSLSINNDGELVFQLNTTKLDELKDDEGNLVDGLHLAFSLPTHVVTGKQTLDASNSARVEGETTREYTWYNEAKASATSYGDEMEVQKYVYDAGNANWTKNLRVPLDEDGNAVTGSTFIYRVELLPHGSYNGVRIFDVRDVLPEGITALGFVSDDKIVSGEVSATDRVTLDGNLQATLKDGVMTISQQQGTTLPAGVNPHVNFKVRVDAAEPNVGIVNKIPGAAPTVITYTSGYPLVIAKSDSQRPNVTITDRDARFSITGPNGFSVEDAYVVDGQLVTLNDDGDEVGVVVPGLKGDSNDPADVPVGEYTIVETKAPAGYELSEVPVVATIRADGASTAVTINNDPLPLYAIGDYTWIDANGDGVQGADETAFEGVKVELLDAATGDVIRTETTDENGRYLFDLLPAGEYKVRFVLTDTQAEDYVFTSVHQGDPAADSDADPASGESGVIHLNGDNANLTTDYEFGDVQALYGVDPTWDAGVVQRSYAIGDVVWIDSNRDGQQDEGEPALAGVTVELIRDGDVAGTTHTDENGHYAFDNLSSGTYQVRFTLTEDQAEQYVFTKLGDGSATDSDAKPGDDPAVGTTGDIVLGDANTNLDREYPGIGATEGIDPTWDAGVVERNFAIGDVVWIDEDLDGLQGDDEPTLSGVTVELLDADGNSFEEPRTVTTDADGRYLFDELPAGSYRVKFTLTEKQNETYIFTTKGVATEGPNADSDADPATGITDVIELKHGSPNLTTSYEPADVRATDGIDPTWDAGVVVKTYAIGDYAWIDVNRDGVQNEGEPVLPGVTVELVDAEGNSLEEPVVTTTDENGYYLFDEVLSGTYRVKFTLNGEDAVKYTFTDALQGEDKATDSDAKRGSGLTEPFQVGYSTVLKGDDFVAYKEAHADTEILATVGVDPTWDAGVVVKTYAIGDYTWIDANKNGLQDDDEVLSGVTVELQRVDGEPVTDIEGKPVDPATTDEDGQYRFDNLPAGEYRVQFTLTPEQSELYVYTFPNSLDEGTGPNKDSDATVSGDDQAIAITVPVTLDDGNEQLVLGVDGVEATEGIDPTWDAGVFARSYAIGDTVWVDENGNGLQDDEETLEGVIVELLGETSDEVIATIKTDENGRYLFDELPAGNYRVKFTLTDEQAKEYNFTGKNAEIGGEDSDADPATGITDVIELKHGSPNLTTSYEPAEVTATDGIDPTWDAGVVHKTYAVGDYTWIDANRDGVQNEGEPVLPGVTVELIDVESGEVVAKTVTDDNGRYIFDELRRGEYKLRFTLTDEQAKVYTFTDVHAGDDDLADSDATRGSGLTVSFVLDGSNGSLVSGEQYEFGEVLASEGIDPTWDAGVVEKTYALGDYVWIDTDCDGVQDANEAALGDVTVELIDPATGETIDSTTTDEKGWYVFDSLPAGTYQVKFVLTDEQSQRYAFTTTGSGDKRTDSDADPATGLTKEIVLDDSNGELVFDGSLAATEGIDPTWDAGLVVKRVSVGDTVWFDENGNGIQDDGEPGIPGVCLELVGPDGKPVTDIDGNPVERVTTDENGYYSFENLPALPEGQHYTVRVTCVPEGYEPTKPGVGDRDKDSSTNEAESGNLVNDGDRDDTLDFGFVKTPVEEPTPTPTPTEEPTPEPTPTDDPSPAPSEYPSPTPTDEPTPRPTEVPSPAPSAEPSEEPAPAPAAEPSEEPSPAPAPSPTEGPEGDLSPTGGDLALPLGALAMTMLLGGAIVYTMRRRTQQR</sequence>